<dbReference type="PROSITE" id="PS50866">
    <property type="entry name" value="GOLD"/>
    <property type="match status" value="1"/>
</dbReference>
<evidence type="ECO:0000256" key="4">
    <source>
        <dbReference type="ARBA" id="ARBA00022729"/>
    </source>
</evidence>
<keyword evidence="3 7" id="KW-0812">Transmembrane</keyword>
<evidence type="ECO:0000256" key="6">
    <source>
        <dbReference type="ARBA" id="ARBA00023136"/>
    </source>
</evidence>
<dbReference type="RefSeq" id="XP_002184429.1">
    <property type="nucleotide sequence ID" value="XM_002184393.1"/>
</dbReference>
<evidence type="ECO:0000256" key="3">
    <source>
        <dbReference type="ARBA" id="ARBA00022692"/>
    </source>
</evidence>
<keyword evidence="5" id="KW-1133">Transmembrane helix</keyword>
<feature type="signal peptide" evidence="8">
    <location>
        <begin position="1"/>
        <end position="27"/>
    </location>
</feature>
<dbReference type="EMBL" id="CM000625">
    <property type="protein sequence ID" value="EEC44178.1"/>
    <property type="molecule type" value="Genomic_DNA"/>
</dbReference>
<evidence type="ECO:0000256" key="8">
    <source>
        <dbReference type="SAM" id="SignalP"/>
    </source>
</evidence>
<organism evidence="10 11">
    <name type="scientific">Phaeodactylum tricornutum (strain CCAP 1055/1)</name>
    <dbReference type="NCBI Taxonomy" id="556484"/>
    <lineage>
        <taxon>Eukaryota</taxon>
        <taxon>Sar</taxon>
        <taxon>Stramenopiles</taxon>
        <taxon>Ochrophyta</taxon>
        <taxon>Bacillariophyta</taxon>
        <taxon>Bacillariophyceae</taxon>
        <taxon>Bacillariophycidae</taxon>
        <taxon>Naviculales</taxon>
        <taxon>Phaeodactylaceae</taxon>
        <taxon>Phaeodactylum</taxon>
    </lineage>
</organism>
<dbReference type="OrthoDB" id="39894at2759"/>
<dbReference type="InParanoid" id="B7GBA1"/>
<dbReference type="SMART" id="SM01190">
    <property type="entry name" value="EMP24_GP25L"/>
    <property type="match status" value="1"/>
</dbReference>
<feature type="chain" id="PRO_5002855665" description="GOLD domain-containing protein" evidence="8">
    <location>
        <begin position="28"/>
        <end position="247"/>
    </location>
</feature>
<dbReference type="InterPro" id="IPR015720">
    <property type="entry name" value="Emp24-like"/>
</dbReference>
<dbReference type="PANTHER" id="PTHR22811">
    <property type="entry name" value="TRANSMEMBRANE EMP24 DOMAIN-CONTAINING PROTEIN"/>
    <property type="match status" value="1"/>
</dbReference>
<dbReference type="Proteomes" id="UP000000759">
    <property type="component" value="Chromosome 23"/>
</dbReference>
<accession>B7GBA1</accession>
<sequence length="247" mass="27898">MTMVATCPGLRQLHLLLAFLCLGIAEASYSVDLRSGEKDCFLIRVPDDRPSIISGNFDLLEDERDIELNAWLEEFSKHSSVWRSQSGAIEDDFSVTVAPKGIYALCFNAIEEDEEYEGDSISVGFNIRLQGLPRALEPEQEGPDARRAFDLVESAGMIQNDWQNLLDHFDFLRKREAVHTTMTEQILSRVMSWTLIEAALVILMATAQGDLAKSCDNARELRFPEKNVFIWVKPDISRLSNKTPDRG</sequence>
<keyword evidence="11" id="KW-1185">Reference proteome</keyword>
<dbReference type="AlphaFoldDB" id="B7GBA1"/>
<dbReference type="STRING" id="556484.B7GBA1"/>
<gene>
    <name evidence="10" type="ORF">PHATRDRAFT_49630</name>
</gene>
<dbReference type="GO" id="GO:0016020">
    <property type="term" value="C:membrane"/>
    <property type="evidence" value="ECO:0007669"/>
    <property type="project" value="UniProtKB-SubCell"/>
</dbReference>
<protein>
    <recommendedName>
        <fullName evidence="9">GOLD domain-containing protein</fullName>
    </recommendedName>
</protein>
<dbReference type="GeneID" id="7198269"/>
<reference evidence="10 11" key="1">
    <citation type="journal article" date="2008" name="Nature">
        <title>The Phaeodactylum genome reveals the evolutionary history of diatom genomes.</title>
        <authorList>
            <person name="Bowler C."/>
            <person name="Allen A.E."/>
            <person name="Badger J.H."/>
            <person name="Grimwood J."/>
            <person name="Jabbari K."/>
            <person name="Kuo A."/>
            <person name="Maheswari U."/>
            <person name="Martens C."/>
            <person name="Maumus F."/>
            <person name="Otillar R.P."/>
            <person name="Rayko E."/>
            <person name="Salamov A."/>
            <person name="Vandepoele K."/>
            <person name="Beszteri B."/>
            <person name="Gruber A."/>
            <person name="Heijde M."/>
            <person name="Katinka M."/>
            <person name="Mock T."/>
            <person name="Valentin K."/>
            <person name="Verret F."/>
            <person name="Berges J.A."/>
            <person name="Brownlee C."/>
            <person name="Cadoret J.P."/>
            <person name="Chiovitti A."/>
            <person name="Choi C.J."/>
            <person name="Coesel S."/>
            <person name="De Martino A."/>
            <person name="Detter J.C."/>
            <person name="Durkin C."/>
            <person name="Falciatore A."/>
            <person name="Fournet J."/>
            <person name="Haruta M."/>
            <person name="Huysman M.J."/>
            <person name="Jenkins B.D."/>
            <person name="Jiroutova K."/>
            <person name="Jorgensen R.E."/>
            <person name="Joubert Y."/>
            <person name="Kaplan A."/>
            <person name="Kroger N."/>
            <person name="Kroth P.G."/>
            <person name="La Roche J."/>
            <person name="Lindquist E."/>
            <person name="Lommer M."/>
            <person name="Martin-Jezequel V."/>
            <person name="Lopez P.J."/>
            <person name="Lucas S."/>
            <person name="Mangogna M."/>
            <person name="McGinnis K."/>
            <person name="Medlin L.K."/>
            <person name="Montsant A."/>
            <person name="Oudot-Le Secq M.P."/>
            <person name="Napoli C."/>
            <person name="Obornik M."/>
            <person name="Parker M.S."/>
            <person name="Petit J.L."/>
            <person name="Porcel B.M."/>
            <person name="Poulsen N."/>
            <person name="Robison M."/>
            <person name="Rychlewski L."/>
            <person name="Rynearson T.A."/>
            <person name="Schmutz J."/>
            <person name="Shapiro H."/>
            <person name="Siaut M."/>
            <person name="Stanley M."/>
            <person name="Sussman M.R."/>
            <person name="Taylor A.R."/>
            <person name="Vardi A."/>
            <person name="von Dassow P."/>
            <person name="Vyverman W."/>
            <person name="Willis A."/>
            <person name="Wyrwicz L.S."/>
            <person name="Rokhsar D.S."/>
            <person name="Weissenbach J."/>
            <person name="Armbrust E.V."/>
            <person name="Green B.R."/>
            <person name="Van de Peer Y."/>
            <person name="Grigoriev I.V."/>
        </authorList>
    </citation>
    <scope>NUCLEOTIDE SEQUENCE [LARGE SCALE GENOMIC DNA]</scope>
    <source>
        <strain evidence="10 11">CCAP 1055/1</strain>
    </source>
</reference>
<comment type="similarity">
    <text evidence="2 7">Belongs to the EMP24/GP25L family.</text>
</comment>
<proteinExistence type="inferred from homology"/>
<dbReference type="KEGG" id="pti:PHATRDRAFT_49630"/>
<evidence type="ECO:0000256" key="7">
    <source>
        <dbReference type="RuleBase" id="RU003827"/>
    </source>
</evidence>
<dbReference type="eggNOG" id="KOG1692">
    <property type="taxonomic scope" value="Eukaryota"/>
</dbReference>
<evidence type="ECO:0000256" key="5">
    <source>
        <dbReference type="ARBA" id="ARBA00022989"/>
    </source>
</evidence>
<reference evidence="11" key="2">
    <citation type="submission" date="2008-08" db="EMBL/GenBank/DDBJ databases">
        <authorList>
            <consortium name="Diatom Consortium"/>
            <person name="Grigoriev I."/>
            <person name="Grimwood J."/>
            <person name="Kuo A."/>
            <person name="Otillar R.P."/>
            <person name="Salamov A."/>
            <person name="Detter J.C."/>
            <person name="Lindquist E."/>
            <person name="Shapiro H."/>
            <person name="Lucas S."/>
            <person name="Glavina del Rio T."/>
            <person name="Pitluck S."/>
            <person name="Rokhsar D."/>
            <person name="Bowler C."/>
        </authorList>
    </citation>
    <scope>GENOME REANNOTATION</scope>
    <source>
        <strain evidence="11">CCAP 1055/1</strain>
    </source>
</reference>
<evidence type="ECO:0000313" key="10">
    <source>
        <dbReference type="EMBL" id="EEC44178.1"/>
    </source>
</evidence>
<name>B7GBA1_PHATC</name>
<feature type="domain" description="GOLD" evidence="9">
    <location>
        <begin position="38"/>
        <end position="129"/>
    </location>
</feature>
<dbReference type="PaxDb" id="2850-Phatr49630"/>
<dbReference type="InterPro" id="IPR009038">
    <property type="entry name" value="GOLD_dom"/>
</dbReference>
<evidence type="ECO:0000256" key="2">
    <source>
        <dbReference type="ARBA" id="ARBA00007104"/>
    </source>
</evidence>
<dbReference type="HOGENOM" id="CLU_1135380_0_0_1"/>
<evidence type="ECO:0000313" key="11">
    <source>
        <dbReference type="Proteomes" id="UP000000759"/>
    </source>
</evidence>
<evidence type="ECO:0000256" key="1">
    <source>
        <dbReference type="ARBA" id="ARBA00004479"/>
    </source>
</evidence>
<dbReference type="Pfam" id="PF01105">
    <property type="entry name" value="EMP24_GP25L"/>
    <property type="match status" value="1"/>
</dbReference>
<comment type="subcellular location">
    <subcellularLocation>
        <location evidence="1 7">Membrane</location>
        <topology evidence="1 7">Single-pass type I membrane protein</topology>
    </subcellularLocation>
</comment>
<keyword evidence="6" id="KW-0472">Membrane</keyword>
<evidence type="ECO:0000259" key="9">
    <source>
        <dbReference type="PROSITE" id="PS50866"/>
    </source>
</evidence>
<keyword evidence="4 8" id="KW-0732">Signal</keyword>